<dbReference type="PANTHER" id="PTHR32387">
    <property type="entry name" value="WU:FJ29H11"/>
    <property type="match status" value="1"/>
</dbReference>
<gene>
    <name evidence="2" type="ORF">EQM13_01475</name>
</gene>
<proteinExistence type="predicted"/>
<name>A0A410Q8T5_9FIRM</name>
<dbReference type="Gene3D" id="3.30.565.10">
    <property type="entry name" value="Histidine kinase-like ATPase, C-terminal domain"/>
    <property type="match status" value="1"/>
</dbReference>
<dbReference type="Proteomes" id="UP000287969">
    <property type="component" value="Chromosome"/>
</dbReference>
<keyword evidence="3" id="KW-1185">Reference proteome</keyword>
<feature type="domain" description="Protein NO VEIN C-terminal" evidence="1">
    <location>
        <begin position="579"/>
        <end position="648"/>
    </location>
</feature>
<dbReference type="SUPFAM" id="SSF55874">
    <property type="entry name" value="ATPase domain of HSP90 chaperone/DNA topoisomerase II/histidine kinase"/>
    <property type="match status" value="1"/>
</dbReference>
<dbReference type="AlphaFoldDB" id="A0A410Q8T5"/>
<evidence type="ECO:0000259" key="1">
    <source>
        <dbReference type="Pfam" id="PF13020"/>
    </source>
</evidence>
<dbReference type="InterPro" id="IPR052957">
    <property type="entry name" value="Auxin_embryo_med"/>
</dbReference>
<dbReference type="InterPro" id="IPR036890">
    <property type="entry name" value="HATPase_C_sf"/>
</dbReference>
<evidence type="ECO:0000313" key="3">
    <source>
        <dbReference type="Proteomes" id="UP000287969"/>
    </source>
</evidence>
<dbReference type="PANTHER" id="PTHR32387:SF0">
    <property type="entry name" value="PROTEIN NO VEIN"/>
    <property type="match status" value="1"/>
</dbReference>
<dbReference type="RefSeq" id="WP_128751742.1">
    <property type="nucleotide sequence ID" value="NZ_CP035282.1"/>
</dbReference>
<accession>A0A410Q8T5</accession>
<organism evidence="2 3">
    <name type="scientific">Acidilutibacter cellobiosedens</name>
    <dbReference type="NCBI Taxonomy" id="2507161"/>
    <lineage>
        <taxon>Bacteria</taxon>
        <taxon>Bacillati</taxon>
        <taxon>Bacillota</taxon>
        <taxon>Tissierellia</taxon>
        <taxon>Tissierellales</taxon>
        <taxon>Acidilutibacteraceae</taxon>
        <taxon>Acidilutibacter</taxon>
    </lineage>
</organism>
<sequence length="689" mass="79700">MSVVNDIQAIFAREAKMSPMLLADLANMEKYIAESYQSRSVVELLQNADDANAKRFFIRSNNDCIIVANDGRKFNKDDAMSICRSGVSTKKRDGKTIGYRGIGFKSVVNLAERVHIISGTIRMTFSRELTKNYLEVSNKVPLIRIPHIYTPISNHEGTINKLIEKNFNSIFIFEHPKLNNLNEDLGLLDSSILLFLKNICELEIHSVVSKKISVSRKELDYKEIIVINDNDNEQERWLVIRDEKCNALAFLLNDCNEIIELGEDRAVIHSFMPTKDKVGLPIKINGDFSTDPSRTRVVYDEISKQTLLSCSRLVINSLKDCISNKEQYDGLGLFSVFANFKKDRVSGFTLGVKIKEYFFDCIKSELNNIKWYNGVETENLRVNPEWLNSYDFKKFCRQLKYTPLCKELEKDYPGILKFSNLFELKTLDLDQVLDLLNNLKPTINGSVDVICEIIRQYRFNCNSKIKVKIKNANLIYFKSGIYSSNSKINDFNFDPDFYDALNMRINDDNDLKWFIKLYFEDLSIQVLKANNILQEEHKQVKGNDTQLLKLEVSRYTSKATLPPINKWRSVEQNLAAFLERDSAVKKVIDVSKSNLGYDIEVHYNDDRVRYIEVKSVERLGAPISLTNNEYSTANELKEEYLLAIVEQTDLCMEVCYIENPINHLNLIKRVTRWEWICDDYSGTFLNYSF</sequence>
<dbReference type="EMBL" id="CP035282">
    <property type="protein sequence ID" value="QAT60334.1"/>
    <property type="molecule type" value="Genomic_DNA"/>
</dbReference>
<reference evidence="3" key="1">
    <citation type="submission" date="2019-01" db="EMBL/GenBank/DDBJ databases">
        <title>Draft genomes of a novel of Sporanaerobacter strains.</title>
        <authorList>
            <person name="Ma S."/>
        </authorList>
    </citation>
    <scope>NUCLEOTIDE SEQUENCE [LARGE SCALE GENOMIC DNA]</scope>
    <source>
        <strain evidence="3">NJN-17</strain>
    </source>
</reference>
<protein>
    <submittedName>
        <fullName evidence="2">DUF3883 domain-containing protein</fullName>
    </submittedName>
</protein>
<evidence type="ECO:0000313" key="2">
    <source>
        <dbReference type="EMBL" id="QAT60334.1"/>
    </source>
</evidence>
<dbReference type="KEGG" id="spoa:EQM13_01475"/>
<dbReference type="OrthoDB" id="9757917at2"/>
<dbReference type="Pfam" id="PF13020">
    <property type="entry name" value="NOV_C"/>
    <property type="match status" value="1"/>
</dbReference>
<dbReference type="InterPro" id="IPR024975">
    <property type="entry name" value="NOV_C"/>
</dbReference>
<dbReference type="NCBIfam" id="NF047352">
    <property type="entry name" value="P_loop_sacsin"/>
    <property type="match status" value="1"/>
</dbReference>